<keyword evidence="5 6" id="KW-0472">Membrane</keyword>
<feature type="transmembrane region" description="Helical" evidence="6">
    <location>
        <begin position="85"/>
        <end position="105"/>
    </location>
</feature>
<feature type="transmembrane region" description="Helical" evidence="6">
    <location>
        <begin position="12"/>
        <end position="36"/>
    </location>
</feature>
<evidence type="ECO:0000256" key="3">
    <source>
        <dbReference type="ARBA" id="ARBA00022692"/>
    </source>
</evidence>
<evidence type="ECO:0000256" key="2">
    <source>
        <dbReference type="ARBA" id="ARBA00022475"/>
    </source>
</evidence>
<feature type="transmembrane region" description="Helical" evidence="6">
    <location>
        <begin position="187"/>
        <end position="207"/>
    </location>
</feature>
<dbReference type="GO" id="GO:0005886">
    <property type="term" value="C:plasma membrane"/>
    <property type="evidence" value="ECO:0007669"/>
    <property type="project" value="UniProtKB-SubCell"/>
</dbReference>
<evidence type="ECO:0000256" key="6">
    <source>
        <dbReference type="SAM" id="Phobius"/>
    </source>
</evidence>
<dbReference type="GO" id="GO:0022857">
    <property type="term" value="F:transmembrane transporter activity"/>
    <property type="evidence" value="ECO:0007669"/>
    <property type="project" value="InterPro"/>
</dbReference>
<name>A0A913YL64_EXADI</name>
<sequence>MDEHYKSGSLSLTGAVAMGTGVMIGAGIFALTGQVAELAGPLFPLAFLVAAIVSGFSAYSYVMMSRAYPSAGGIAMFLKEAYGRGVMTGACALLMLLSMIINESLVARTFGTYALQLFDVDKDSSLVPVIGVVLIGVAFLVNVAKNEVISRISLVAAFLKIGGIIAFALVTLWAADFGFAAAELSGGAESSGLGGFIAAVALGILAYKGFTTITNDGDELEEADKNIGRAIVISMVICLAVYLLVAWAVGSNLSIAEIVKAKDYSLAEAARPALGNYGLWLTVAVALIATASGLMASMFAVSRMLAMVTKMELMPHRHFGMGGHIQTHTLVYTAVLAGLLTIFFDLSRIASLGAIFYLVMDFAVHWGVFRHLREKVGARGWVLVTAMGLDVVVLTAFLWSKASSDVAILFWGVGGVLAVFATEKVFLAHHEYSEGEDPNYTNPSEHGE</sequence>
<evidence type="ECO:0000256" key="4">
    <source>
        <dbReference type="ARBA" id="ARBA00022989"/>
    </source>
</evidence>
<feature type="transmembrane region" description="Helical" evidence="6">
    <location>
        <begin position="349"/>
        <end position="369"/>
    </location>
</feature>
<feature type="transmembrane region" description="Helical" evidence="6">
    <location>
        <begin position="227"/>
        <end position="249"/>
    </location>
</feature>
<dbReference type="InterPro" id="IPR002293">
    <property type="entry name" value="AA/rel_permease1"/>
</dbReference>
<dbReference type="OrthoDB" id="10062876at2759"/>
<evidence type="ECO:0000313" key="7">
    <source>
        <dbReference type="EnsemblMetazoa" id="XP_028515227.1"/>
    </source>
</evidence>
<dbReference type="Gene3D" id="1.20.1740.10">
    <property type="entry name" value="Amino acid/polyamine transporter I"/>
    <property type="match status" value="1"/>
</dbReference>
<dbReference type="KEGG" id="epa:114575156"/>
<proteinExistence type="predicted"/>
<dbReference type="RefSeq" id="XP_028515227.1">
    <property type="nucleotide sequence ID" value="XM_028659426.1"/>
</dbReference>
<keyword evidence="8" id="KW-1185">Reference proteome</keyword>
<protein>
    <recommendedName>
        <fullName evidence="9">Amino acid permease</fullName>
    </recommendedName>
</protein>
<feature type="transmembrane region" description="Helical" evidence="6">
    <location>
        <begin position="322"/>
        <end position="343"/>
    </location>
</feature>
<dbReference type="PIRSF" id="PIRSF006060">
    <property type="entry name" value="AA_transporter"/>
    <property type="match status" value="1"/>
</dbReference>
<feature type="transmembrane region" description="Helical" evidence="6">
    <location>
        <begin position="155"/>
        <end position="175"/>
    </location>
</feature>
<evidence type="ECO:0000256" key="1">
    <source>
        <dbReference type="ARBA" id="ARBA00004651"/>
    </source>
</evidence>
<dbReference type="AlphaFoldDB" id="A0A913YL64"/>
<reference evidence="7" key="1">
    <citation type="submission" date="2022-11" db="UniProtKB">
        <authorList>
            <consortium name="EnsemblMetazoa"/>
        </authorList>
    </citation>
    <scope>IDENTIFICATION</scope>
</reference>
<keyword evidence="2" id="KW-1003">Cell membrane</keyword>
<organism evidence="7 8">
    <name type="scientific">Exaiptasia diaphana</name>
    <name type="common">Tropical sea anemone</name>
    <name type="synonym">Aiptasia pulchella</name>
    <dbReference type="NCBI Taxonomy" id="2652724"/>
    <lineage>
        <taxon>Eukaryota</taxon>
        <taxon>Metazoa</taxon>
        <taxon>Cnidaria</taxon>
        <taxon>Anthozoa</taxon>
        <taxon>Hexacorallia</taxon>
        <taxon>Actiniaria</taxon>
        <taxon>Aiptasiidae</taxon>
        <taxon>Exaiptasia</taxon>
    </lineage>
</organism>
<evidence type="ECO:0008006" key="9">
    <source>
        <dbReference type="Google" id="ProtNLM"/>
    </source>
</evidence>
<feature type="transmembrane region" description="Helical" evidence="6">
    <location>
        <begin position="381"/>
        <end position="400"/>
    </location>
</feature>
<dbReference type="Pfam" id="PF13520">
    <property type="entry name" value="AA_permease_2"/>
    <property type="match status" value="1"/>
</dbReference>
<dbReference type="EnsemblMetazoa" id="XM_028659426.1">
    <property type="protein sequence ID" value="XP_028515227.1"/>
    <property type="gene ID" value="LOC114575156"/>
</dbReference>
<dbReference type="GeneID" id="114575156"/>
<dbReference type="OMA" id="WGWESAV"/>
<accession>A0A913YL64</accession>
<keyword evidence="4 6" id="KW-1133">Transmembrane helix</keyword>
<evidence type="ECO:0000256" key="5">
    <source>
        <dbReference type="ARBA" id="ARBA00023136"/>
    </source>
</evidence>
<feature type="transmembrane region" description="Helical" evidence="6">
    <location>
        <begin position="125"/>
        <end position="143"/>
    </location>
</feature>
<keyword evidence="3 6" id="KW-0812">Transmembrane</keyword>
<dbReference type="PANTHER" id="PTHR42770">
    <property type="entry name" value="AMINO ACID TRANSPORTER-RELATED"/>
    <property type="match status" value="1"/>
</dbReference>
<comment type="subcellular location">
    <subcellularLocation>
        <location evidence="1">Cell membrane</location>
        <topology evidence="1">Multi-pass membrane protein</topology>
    </subcellularLocation>
</comment>
<evidence type="ECO:0000313" key="8">
    <source>
        <dbReference type="Proteomes" id="UP000887567"/>
    </source>
</evidence>
<feature type="transmembrane region" description="Helical" evidence="6">
    <location>
        <begin position="277"/>
        <end position="301"/>
    </location>
</feature>
<feature type="transmembrane region" description="Helical" evidence="6">
    <location>
        <begin position="406"/>
        <end position="427"/>
    </location>
</feature>
<dbReference type="PANTHER" id="PTHR42770:SF11">
    <property type="entry name" value="INNER MEMBRANE TRANSPORT PROTEIN YBAT"/>
    <property type="match status" value="1"/>
</dbReference>
<feature type="transmembrane region" description="Helical" evidence="6">
    <location>
        <begin position="42"/>
        <end position="64"/>
    </location>
</feature>
<dbReference type="Proteomes" id="UP000887567">
    <property type="component" value="Unplaced"/>
</dbReference>
<dbReference type="InterPro" id="IPR050367">
    <property type="entry name" value="APC_superfamily"/>
</dbReference>